<evidence type="ECO:0000313" key="3">
    <source>
        <dbReference type="Proteomes" id="UP001159405"/>
    </source>
</evidence>
<gene>
    <name evidence="2" type="ORF">PLOB_00043399</name>
</gene>
<organism evidence="2 3">
    <name type="scientific">Porites lobata</name>
    <dbReference type="NCBI Taxonomy" id="104759"/>
    <lineage>
        <taxon>Eukaryota</taxon>
        <taxon>Metazoa</taxon>
        <taxon>Cnidaria</taxon>
        <taxon>Anthozoa</taxon>
        <taxon>Hexacorallia</taxon>
        <taxon>Scleractinia</taxon>
        <taxon>Fungiina</taxon>
        <taxon>Poritidae</taxon>
        <taxon>Porites</taxon>
    </lineage>
</organism>
<keyword evidence="3" id="KW-1185">Reference proteome</keyword>
<feature type="region of interest" description="Disordered" evidence="1">
    <location>
        <begin position="1"/>
        <end position="74"/>
    </location>
</feature>
<evidence type="ECO:0000313" key="2">
    <source>
        <dbReference type="EMBL" id="CAH3143413.1"/>
    </source>
</evidence>
<comment type="caution">
    <text evidence="2">The sequence shown here is derived from an EMBL/GenBank/DDBJ whole genome shotgun (WGS) entry which is preliminary data.</text>
</comment>
<dbReference type="Proteomes" id="UP001159405">
    <property type="component" value="Unassembled WGS sequence"/>
</dbReference>
<feature type="compositionally biased region" description="Polar residues" evidence="1">
    <location>
        <begin position="52"/>
        <end position="69"/>
    </location>
</feature>
<protein>
    <submittedName>
        <fullName evidence="2">Uncharacterized protein</fullName>
    </submittedName>
</protein>
<feature type="compositionally biased region" description="Low complexity" evidence="1">
    <location>
        <begin position="15"/>
        <end position="24"/>
    </location>
</feature>
<evidence type="ECO:0000256" key="1">
    <source>
        <dbReference type="SAM" id="MobiDB-lite"/>
    </source>
</evidence>
<accession>A0ABN8PH16</accession>
<sequence length="224" mass="23844">MIEDEVAESSRDIATEAARAAVTAPRNQNSVAVGTTPQRHTNPTGDTDPPRHTTSPGDPNPLCDNTESPQLPAFSVPNQDIPASYVKDIQSGEFFDLILFSIVEAFSTNITELVSVVGASASTNTSVIDIRANTQGGTAVGTAAKEAMSGIRTRKPMLGLARRSTVPPNLVVPQVTTNYEFARSLPTPINVNRVEIALADHPNRVFVSNLLQTFKLGANIGFFG</sequence>
<dbReference type="EMBL" id="CALNXK010000071">
    <property type="protein sequence ID" value="CAH3143413.1"/>
    <property type="molecule type" value="Genomic_DNA"/>
</dbReference>
<feature type="compositionally biased region" description="Polar residues" evidence="1">
    <location>
        <begin position="25"/>
        <end position="45"/>
    </location>
</feature>
<name>A0ABN8PH16_9CNID</name>
<reference evidence="2 3" key="1">
    <citation type="submission" date="2022-05" db="EMBL/GenBank/DDBJ databases">
        <authorList>
            <consortium name="Genoscope - CEA"/>
            <person name="William W."/>
        </authorList>
    </citation>
    <scope>NUCLEOTIDE SEQUENCE [LARGE SCALE GENOMIC DNA]</scope>
</reference>
<proteinExistence type="predicted"/>